<dbReference type="SMART" id="SM00060">
    <property type="entry name" value="FN3"/>
    <property type="match status" value="4"/>
</dbReference>
<feature type="domain" description="Fibronectin type-III" evidence="11">
    <location>
        <begin position="327"/>
        <end position="420"/>
    </location>
</feature>
<keyword evidence="9" id="KW-0325">Glycoprotein</keyword>
<evidence type="ECO:0008006" key="15">
    <source>
        <dbReference type="Google" id="ProtNLM"/>
    </source>
</evidence>
<keyword evidence="7" id="KW-0677">Repeat</keyword>
<protein>
    <recommendedName>
        <fullName evidence="15">Tenascin C</fullName>
    </recommendedName>
</protein>
<dbReference type="PROSITE" id="PS50853">
    <property type="entry name" value="FN3"/>
    <property type="match status" value="2"/>
</dbReference>
<reference evidence="13" key="4">
    <citation type="submission" date="2025-08" db="UniProtKB">
        <authorList>
            <consortium name="Ensembl"/>
        </authorList>
    </citation>
    <scope>IDENTIFICATION</scope>
</reference>
<keyword evidence="10" id="KW-0812">Transmembrane</keyword>
<dbReference type="PROSITE" id="PS51406">
    <property type="entry name" value="FIBRINOGEN_C_2"/>
    <property type="match status" value="1"/>
</dbReference>
<dbReference type="InterPro" id="IPR002181">
    <property type="entry name" value="Fibrinogen_a/b/g_C_dom"/>
</dbReference>
<dbReference type="CDD" id="cd00087">
    <property type="entry name" value="FReD"/>
    <property type="match status" value="1"/>
</dbReference>
<gene>
    <name evidence="13" type="primary">TNC</name>
</gene>
<dbReference type="InterPro" id="IPR003961">
    <property type="entry name" value="FN3_dom"/>
</dbReference>
<dbReference type="InterPro" id="IPR000742">
    <property type="entry name" value="EGF"/>
</dbReference>
<dbReference type="CDD" id="cd00063">
    <property type="entry name" value="FN3"/>
    <property type="match status" value="4"/>
</dbReference>
<comment type="subcellular location">
    <subcellularLocation>
        <location evidence="1">Secreted</location>
        <location evidence="1">Extracellular space</location>
        <location evidence="1">Extracellular matrix</location>
    </subcellularLocation>
</comment>
<evidence type="ECO:0000313" key="14">
    <source>
        <dbReference type="Proteomes" id="UP000314983"/>
    </source>
</evidence>
<dbReference type="Pfam" id="PF00041">
    <property type="entry name" value="fn3"/>
    <property type="match status" value="4"/>
</dbReference>
<dbReference type="FunFam" id="3.90.215.10:FF:000001">
    <property type="entry name" value="Tenascin isoform 1"/>
    <property type="match status" value="1"/>
</dbReference>
<keyword evidence="3" id="KW-0964">Secreted</keyword>
<keyword evidence="10" id="KW-1133">Transmembrane helix</keyword>
<keyword evidence="6" id="KW-0732">Signal</keyword>
<dbReference type="GO" id="GO:0030155">
    <property type="term" value="P:regulation of cell adhesion"/>
    <property type="evidence" value="ECO:0007669"/>
    <property type="project" value="TreeGrafter"/>
</dbReference>
<dbReference type="InterPro" id="IPR036116">
    <property type="entry name" value="FN3_sf"/>
</dbReference>
<dbReference type="Ensembl" id="ENSEEET00000029298.2">
    <property type="protein sequence ID" value="ENSEEEP00000028959.2"/>
    <property type="gene ID" value="ENSEEEG00000013508.2"/>
</dbReference>
<evidence type="ECO:0000256" key="10">
    <source>
        <dbReference type="SAM" id="Phobius"/>
    </source>
</evidence>
<evidence type="ECO:0000256" key="6">
    <source>
        <dbReference type="ARBA" id="ARBA00022729"/>
    </source>
</evidence>
<dbReference type="NCBIfam" id="NF040941">
    <property type="entry name" value="GGGWT_bact"/>
    <property type="match status" value="1"/>
</dbReference>
<reference evidence="14" key="1">
    <citation type="journal article" date="2014" name="Science">
        <title>Nonhuman genetics. Genomic basis for the convergent evolution of electric organs.</title>
        <authorList>
            <person name="Gallant J.R."/>
            <person name="Traeger L.L."/>
            <person name="Volkening J.D."/>
            <person name="Moffett H."/>
            <person name="Chen P.H."/>
            <person name="Novina C.D."/>
            <person name="Phillips G.N.Jr."/>
            <person name="Anand R."/>
            <person name="Wells G.B."/>
            <person name="Pinch M."/>
            <person name="Guth R."/>
            <person name="Unguez G.A."/>
            <person name="Albert J.S."/>
            <person name="Zakon H.H."/>
            <person name="Samanta M.P."/>
            <person name="Sussman M.R."/>
        </authorList>
    </citation>
    <scope>NUCLEOTIDE SEQUENCE [LARGE SCALE GENOMIC DNA]</scope>
</reference>
<keyword evidence="5" id="KW-0245">EGF-like domain</keyword>
<dbReference type="SUPFAM" id="SSF49265">
    <property type="entry name" value="Fibronectin type III"/>
    <property type="match status" value="3"/>
</dbReference>
<reference evidence="14" key="2">
    <citation type="journal article" date="2017" name="Sci. Adv.">
        <title>A tail of two voltages: Proteomic comparison of the three electric organs of the electric eel.</title>
        <authorList>
            <person name="Traeger L.L."/>
            <person name="Sabat G."/>
            <person name="Barrett-Wilt G.A."/>
            <person name="Wells G.B."/>
            <person name="Sussman M.R."/>
        </authorList>
    </citation>
    <scope>NUCLEOTIDE SEQUENCE [LARGE SCALE GENOMIC DNA]</scope>
</reference>
<dbReference type="Gene3D" id="2.10.25.10">
    <property type="entry name" value="Laminin"/>
    <property type="match status" value="2"/>
</dbReference>
<evidence type="ECO:0000256" key="2">
    <source>
        <dbReference type="ARBA" id="ARBA00008673"/>
    </source>
</evidence>
<keyword evidence="10" id="KW-0472">Membrane</keyword>
<dbReference type="FunFam" id="2.10.25.10:FF:000001">
    <property type="entry name" value="Tenascin C"/>
    <property type="match status" value="2"/>
</dbReference>
<comment type="similarity">
    <text evidence="2">Belongs to the tenascin family.</text>
</comment>
<keyword evidence="8" id="KW-1015">Disulfide bond</keyword>
<keyword evidence="14" id="KW-1185">Reference proteome</keyword>
<dbReference type="Gene3D" id="3.90.215.10">
    <property type="entry name" value="Gamma Fibrinogen, chain A, domain 1"/>
    <property type="match status" value="1"/>
</dbReference>
<dbReference type="PANTHER" id="PTHR46708">
    <property type="entry name" value="TENASCIN"/>
    <property type="match status" value="1"/>
</dbReference>
<dbReference type="InterPro" id="IPR013783">
    <property type="entry name" value="Ig-like_fold"/>
</dbReference>
<dbReference type="PROSITE" id="PS01186">
    <property type="entry name" value="EGF_2"/>
    <property type="match status" value="1"/>
</dbReference>
<proteinExistence type="inferred from homology"/>
<evidence type="ECO:0000256" key="4">
    <source>
        <dbReference type="ARBA" id="ARBA00022530"/>
    </source>
</evidence>
<feature type="transmembrane region" description="Helical" evidence="10">
    <location>
        <begin position="21"/>
        <end position="44"/>
    </location>
</feature>
<reference evidence="13" key="5">
    <citation type="submission" date="2025-09" db="UniProtKB">
        <authorList>
            <consortium name="Ensembl"/>
        </authorList>
    </citation>
    <scope>IDENTIFICATION</scope>
</reference>
<evidence type="ECO:0000256" key="7">
    <source>
        <dbReference type="ARBA" id="ARBA00022737"/>
    </source>
</evidence>
<dbReference type="InterPro" id="IPR036056">
    <property type="entry name" value="Fibrinogen-like_C"/>
</dbReference>
<dbReference type="InterPro" id="IPR050991">
    <property type="entry name" value="ECM_Regulatory_Proteins"/>
</dbReference>
<dbReference type="FunFam" id="2.60.40.10:FF:000099">
    <property type="entry name" value="Fibronectin 1"/>
    <property type="match status" value="1"/>
</dbReference>
<organism evidence="13 14">
    <name type="scientific">Electrophorus electricus</name>
    <name type="common">Electric eel</name>
    <name type="synonym">Gymnotus electricus</name>
    <dbReference type="NCBI Taxonomy" id="8005"/>
    <lineage>
        <taxon>Eukaryota</taxon>
        <taxon>Metazoa</taxon>
        <taxon>Chordata</taxon>
        <taxon>Craniata</taxon>
        <taxon>Vertebrata</taxon>
        <taxon>Euteleostomi</taxon>
        <taxon>Actinopterygii</taxon>
        <taxon>Neopterygii</taxon>
        <taxon>Teleostei</taxon>
        <taxon>Ostariophysi</taxon>
        <taxon>Gymnotiformes</taxon>
        <taxon>Gymnotoidei</taxon>
        <taxon>Gymnotidae</taxon>
        <taxon>Electrophorus</taxon>
    </lineage>
</organism>
<name>A0A4W4FV23_ELEEL</name>
<dbReference type="SUPFAM" id="SSF56496">
    <property type="entry name" value="Fibrinogen C-terminal domain-like"/>
    <property type="match status" value="1"/>
</dbReference>
<dbReference type="SMART" id="SM00186">
    <property type="entry name" value="FBG"/>
    <property type="match status" value="1"/>
</dbReference>
<dbReference type="InterPro" id="IPR014716">
    <property type="entry name" value="Fibrinogen_a/b/g_C_1"/>
</dbReference>
<dbReference type="Proteomes" id="UP000314983">
    <property type="component" value="Chromosome 5"/>
</dbReference>
<evidence type="ECO:0000256" key="5">
    <source>
        <dbReference type="ARBA" id="ARBA00022536"/>
    </source>
</evidence>
<dbReference type="GeneTree" id="ENSGT00940000155188"/>
<dbReference type="PANTHER" id="PTHR46708:SF1">
    <property type="entry name" value="TENASCIN"/>
    <property type="match status" value="1"/>
</dbReference>
<dbReference type="Gene3D" id="2.60.40.10">
    <property type="entry name" value="Immunoglobulins"/>
    <property type="match status" value="4"/>
</dbReference>
<evidence type="ECO:0000256" key="1">
    <source>
        <dbReference type="ARBA" id="ARBA00004498"/>
    </source>
</evidence>
<evidence type="ECO:0000259" key="11">
    <source>
        <dbReference type="PROSITE" id="PS50853"/>
    </source>
</evidence>
<keyword evidence="4" id="KW-0272">Extracellular matrix</keyword>
<evidence type="ECO:0000256" key="8">
    <source>
        <dbReference type="ARBA" id="ARBA00023157"/>
    </source>
</evidence>
<accession>A0A4W4FV23</accession>
<dbReference type="GO" id="GO:0005615">
    <property type="term" value="C:extracellular space"/>
    <property type="evidence" value="ECO:0007669"/>
    <property type="project" value="TreeGrafter"/>
</dbReference>
<dbReference type="GO" id="GO:0031175">
    <property type="term" value="P:neuron projection development"/>
    <property type="evidence" value="ECO:0007669"/>
    <property type="project" value="TreeGrafter"/>
</dbReference>
<feature type="domain" description="Fibrinogen C-terminal" evidence="12">
    <location>
        <begin position="673"/>
        <end position="888"/>
    </location>
</feature>
<dbReference type="Pfam" id="PF00147">
    <property type="entry name" value="Fibrinogen_C"/>
    <property type="match status" value="1"/>
</dbReference>
<dbReference type="Pfam" id="PF23106">
    <property type="entry name" value="EGF_Teneurin"/>
    <property type="match status" value="2"/>
</dbReference>
<reference evidence="13" key="3">
    <citation type="submission" date="2020-05" db="EMBL/GenBank/DDBJ databases">
        <title>Electrophorus electricus (electric eel) genome, fEleEle1, primary haplotype.</title>
        <authorList>
            <person name="Myers G."/>
            <person name="Meyer A."/>
            <person name="Fedrigo O."/>
            <person name="Formenti G."/>
            <person name="Rhie A."/>
            <person name="Tracey A."/>
            <person name="Sims Y."/>
            <person name="Jarvis E.D."/>
        </authorList>
    </citation>
    <scope>NUCLEOTIDE SEQUENCE [LARGE SCALE GENOMIC DNA]</scope>
</reference>
<sequence>KNGKMKRLKTLIFFSFGQKGTLSIFMLASFYVACVYCLTFVQFLSLSLSSLPRDATVESQATDYAFNRQNEIVFTHRINIPKQACGCTDGHPELRELLNRLEMLEDEVSTLRERCGGHSTCCGAQVGTKPYCSGHGNYSTEICACICDKGWKGPNCTLSDCPNDCRGHCVDGDCVCYDPWTGFDCSELICPNDCYDRGLCVNGTCLCDKGFRGEDCGERVCTKNCTGHGRCVDGKCICNPGYTGEDLSPPKDLSISEITPKTVNLTWTNEMLVKEYLITYIPTSSDGLQLDVRVPGDLTTATITEIEPGIEYSIHVYAILDNKKSIPVGTRVIVGQTDDSITVKWKNSRAFVDGYHVKYGPVTGDTLREDMVPKGLGDTTHATFTDLKPGTEYVIGVTAVKNEKESQPATASAVTGLDAPRDLEAIEVTETTMVLLWKKPRANITNYRLVFVFTDGQWEELSLPADATTYTQKHLVPGKHYNITLVAEHGQRKSAPATLTASTAVGNLYVSNVTSESFSIAWNGTKGSFDGFILEIIDSSSLREPDEYNLSCNAVSYNITGLMPSTDYIAYLSGVVKGTRIHTVSAFASTDVDMPQNLTAVSITDIEALNIQTDSAVLTWKPPRTPIETCILILLAHESMQVCILGSMWVHGIQEWILKKCYTLLPQIMSIVGLLYKNPKDCSQTLLNGETTSGLYTIYPGGYDKLPVLVYCDMTTDGGGWLVILRRQNGNLDFYRNWKNYTSGFGDVNNEFWLGLSNLHTITASSQYELRVDLRDGQESAYAQYDRLYVGEPRSRYKLQTGAYSGTAGDSLIYHQNRPFSTYDNDNDLAITNCALSYKGAFWYKNCHHVNLMGRYGDNSHSKGINWFHWKGHEHSIPFVEMKIRPVNFRNLEDR</sequence>
<evidence type="ECO:0000313" key="13">
    <source>
        <dbReference type="Ensembl" id="ENSEEEP00000028959.2"/>
    </source>
</evidence>
<feature type="domain" description="Fibronectin type-III" evidence="11">
    <location>
        <begin position="421"/>
        <end position="507"/>
    </location>
</feature>
<evidence type="ECO:0000259" key="12">
    <source>
        <dbReference type="PROSITE" id="PS51406"/>
    </source>
</evidence>
<evidence type="ECO:0000256" key="3">
    <source>
        <dbReference type="ARBA" id="ARBA00022525"/>
    </source>
</evidence>
<evidence type="ECO:0000256" key="9">
    <source>
        <dbReference type="ARBA" id="ARBA00023180"/>
    </source>
</evidence>
<dbReference type="AlphaFoldDB" id="A0A4W4FV23"/>